<dbReference type="EMBL" id="JACXZA010000002">
    <property type="protein sequence ID" value="MBD3918653.1"/>
    <property type="molecule type" value="Genomic_DNA"/>
</dbReference>
<dbReference type="PANTHER" id="PTHR43072">
    <property type="entry name" value="N-ACETYLTRANSFERASE"/>
    <property type="match status" value="1"/>
</dbReference>
<evidence type="ECO:0000313" key="5">
    <source>
        <dbReference type="Proteomes" id="UP000609346"/>
    </source>
</evidence>
<proteinExistence type="predicted"/>
<keyword evidence="2" id="KW-0012">Acyltransferase</keyword>
<dbReference type="Proteomes" id="UP000609346">
    <property type="component" value="Unassembled WGS sequence"/>
</dbReference>
<evidence type="ECO:0000256" key="2">
    <source>
        <dbReference type="ARBA" id="ARBA00023315"/>
    </source>
</evidence>
<gene>
    <name evidence="4" type="ORF">H8B09_07825</name>
</gene>
<dbReference type="PROSITE" id="PS51186">
    <property type="entry name" value="GNAT"/>
    <property type="match status" value="1"/>
</dbReference>
<keyword evidence="5" id="KW-1185">Reference proteome</keyword>
<dbReference type="SUPFAM" id="SSF55729">
    <property type="entry name" value="Acyl-CoA N-acyltransferases (Nat)"/>
    <property type="match status" value="1"/>
</dbReference>
<dbReference type="CDD" id="cd04301">
    <property type="entry name" value="NAT_SF"/>
    <property type="match status" value="1"/>
</dbReference>
<organism evidence="4 5">
    <name type="scientific">Paenibacillus terricola</name>
    <dbReference type="NCBI Taxonomy" id="2763503"/>
    <lineage>
        <taxon>Bacteria</taxon>
        <taxon>Bacillati</taxon>
        <taxon>Bacillota</taxon>
        <taxon>Bacilli</taxon>
        <taxon>Bacillales</taxon>
        <taxon>Paenibacillaceae</taxon>
        <taxon>Paenibacillus</taxon>
    </lineage>
</organism>
<accession>A0ABR8MRN7</accession>
<reference evidence="4 5" key="1">
    <citation type="submission" date="2020-09" db="EMBL/GenBank/DDBJ databases">
        <title>Paenibacillus sp. strain PR3 16S rRNA gene Genome sequencing and assembly.</title>
        <authorList>
            <person name="Kim J."/>
        </authorList>
    </citation>
    <scope>NUCLEOTIDE SEQUENCE [LARGE SCALE GENOMIC DNA]</scope>
    <source>
        <strain evidence="4 5">PR3</strain>
    </source>
</reference>
<protein>
    <submittedName>
        <fullName evidence="4">N-acetyltransferase</fullName>
    </submittedName>
</protein>
<dbReference type="RefSeq" id="WP_191202969.1">
    <property type="nucleotide sequence ID" value="NZ_JACXZA010000002.1"/>
</dbReference>
<feature type="domain" description="N-acetyltransferase" evidence="3">
    <location>
        <begin position="5"/>
        <end position="166"/>
    </location>
</feature>
<dbReference type="InterPro" id="IPR016181">
    <property type="entry name" value="Acyl_CoA_acyltransferase"/>
</dbReference>
<comment type="caution">
    <text evidence="4">The sequence shown here is derived from an EMBL/GenBank/DDBJ whole genome shotgun (WGS) entry which is preliminary data.</text>
</comment>
<dbReference type="PANTHER" id="PTHR43072:SF23">
    <property type="entry name" value="UPF0039 PROTEIN C11D3.02C"/>
    <property type="match status" value="1"/>
</dbReference>
<keyword evidence="1" id="KW-0808">Transferase</keyword>
<dbReference type="InterPro" id="IPR000182">
    <property type="entry name" value="GNAT_dom"/>
</dbReference>
<evidence type="ECO:0000259" key="3">
    <source>
        <dbReference type="PROSITE" id="PS51186"/>
    </source>
</evidence>
<name>A0ABR8MRN7_9BACL</name>
<dbReference type="Gene3D" id="3.40.630.30">
    <property type="match status" value="1"/>
</dbReference>
<dbReference type="Pfam" id="PF00583">
    <property type="entry name" value="Acetyltransf_1"/>
    <property type="match status" value="1"/>
</dbReference>
<evidence type="ECO:0000313" key="4">
    <source>
        <dbReference type="EMBL" id="MBD3918653.1"/>
    </source>
</evidence>
<evidence type="ECO:0000256" key="1">
    <source>
        <dbReference type="ARBA" id="ARBA00022679"/>
    </source>
</evidence>
<sequence length="166" mass="18599">MGNEINITRAEDKDLPAIVEIYNSTVASRMVTADLEPVTVESRKPWFHNRDWETRPIWVARSGDTLMGWLSFQPYYGRPAYRATAEFSIYIAEQSRGTGVGSMLLDRAISGCHTLGIKTLLGFVFGHNQPSLRLLSKFGFEQWGMLPGACDLDGAERDVVIMGRKV</sequence>